<dbReference type="GO" id="GO:0005524">
    <property type="term" value="F:ATP binding"/>
    <property type="evidence" value="ECO:0007669"/>
    <property type="project" value="UniProtKB-KW"/>
</dbReference>
<dbReference type="Pfam" id="PF22468">
    <property type="entry name" value="ACT_9"/>
    <property type="match status" value="1"/>
</dbReference>
<name>A0A1F6F225_9BACT</name>
<dbReference type="PROSITE" id="PS51671">
    <property type="entry name" value="ACT"/>
    <property type="match status" value="1"/>
</dbReference>
<dbReference type="InterPro" id="IPR036393">
    <property type="entry name" value="AceGlu_kinase-like_sf"/>
</dbReference>
<evidence type="ECO:0000256" key="10">
    <source>
        <dbReference type="RuleBase" id="RU004249"/>
    </source>
</evidence>
<evidence type="ECO:0000256" key="1">
    <source>
        <dbReference type="ARBA" id="ARBA00004766"/>
    </source>
</evidence>
<dbReference type="InterPro" id="IPR005260">
    <property type="entry name" value="Asp_kin_monofn"/>
</dbReference>
<dbReference type="GO" id="GO:0009090">
    <property type="term" value="P:homoserine biosynthetic process"/>
    <property type="evidence" value="ECO:0007669"/>
    <property type="project" value="TreeGrafter"/>
</dbReference>
<feature type="binding site" evidence="8">
    <location>
        <position position="50"/>
    </location>
    <ligand>
        <name>substrate</name>
    </ligand>
</feature>
<dbReference type="UniPathway" id="UPA00034">
    <property type="reaction ID" value="UER00015"/>
</dbReference>
<reference evidence="12 13" key="1">
    <citation type="journal article" date="2016" name="Nat. Commun.">
        <title>Thousands of microbial genomes shed light on interconnected biogeochemical processes in an aquifer system.</title>
        <authorList>
            <person name="Anantharaman K."/>
            <person name="Brown C.T."/>
            <person name="Hug L.A."/>
            <person name="Sharon I."/>
            <person name="Castelle C.J."/>
            <person name="Probst A.J."/>
            <person name="Thomas B.C."/>
            <person name="Singh A."/>
            <person name="Wilkins M.J."/>
            <person name="Karaoz U."/>
            <person name="Brodie E.L."/>
            <person name="Williams K.H."/>
            <person name="Hubbard S.S."/>
            <person name="Banfield J.F."/>
        </authorList>
    </citation>
    <scope>NUCLEOTIDE SEQUENCE [LARGE SCALE GENOMIC DNA]</scope>
</reference>
<keyword evidence="4 8" id="KW-0547">Nucleotide-binding</keyword>
<dbReference type="PROSITE" id="PS00324">
    <property type="entry name" value="ASPARTOKINASE"/>
    <property type="match status" value="1"/>
</dbReference>
<dbReference type="GO" id="GO:0005829">
    <property type="term" value="C:cytosol"/>
    <property type="evidence" value="ECO:0007669"/>
    <property type="project" value="TreeGrafter"/>
</dbReference>
<evidence type="ECO:0000256" key="6">
    <source>
        <dbReference type="ARBA" id="ARBA00022840"/>
    </source>
</evidence>
<dbReference type="Pfam" id="PF00696">
    <property type="entry name" value="AA_kinase"/>
    <property type="match status" value="1"/>
</dbReference>
<dbReference type="UniPathway" id="UPA00051">
    <property type="reaction ID" value="UER00462"/>
</dbReference>
<comment type="caution">
    <text evidence="12">The sequence shown here is derived from an EMBL/GenBank/DDBJ whole genome shotgun (WGS) entry which is preliminary data.</text>
</comment>
<dbReference type="EC" id="2.7.2.4" evidence="9"/>
<keyword evidence="3 9" id="KW-0808">Transferase</keyword>
<feature type="binding site" evidence="8">
    <location>
        <position position="118"/>
    </location>
    <ligand>
        <name>substrate</name>
    </ligand>
</feature>
<dbReference type="STRING" id="1798512.A3A39_03825"/>
<dbReference type="PANTHER" id="PTHR21499:SF67">
    <property type="entry name" value="ASPARTOKINASE 3"/>
    <property type="match status" value="1"/>
</dbReference>
<dbReference type="NCBIfam" id="TIGR00657">
    <property type="entry name" value="asp_kinases"/>
    <property type="match status" value="1"/>
</dbReference>
<dbReference type="GO" id="GO:0004072">
    <property type="term" value="F:aspartate kinase activity"/>
    <property type="evidence" value="ECO:0007669"/>
    <property type="project" value="UniProtKB-EC"/>
</dbReference>
<dbReference type="InterPro" id="IPR001341">
    <property type="entry name" value="Asp_kinase"/>
</dbReference>
<dbReference type="PIRSF" id="PIRSF000726">
    <property type="entry name" value="Asp_kin"/>
    <property type="match status" value="1"/>
</dbReference>
<dbReference type="GO" id="GO:0009089">
    <property type="term" value="P:lysine biosynthetic process via diaminopimelate"/>
    <property type="evidence" value="ECO:0007669"/>
    <property type="project" value="UniProtKB-UniPathway"/>
</dbReference>
<evidence type="ECO:0000256" key="7">
    <source>
        <dbReference type="ARBA" id="ARBA00047872"/>
    </source>
</evidence>
<dbReference type="InterPro" id="IPR045865">
    <property type="entry name" value="ACT-like_dom_sf"/>
</dbReference>
<dbReference type="NCBIfam" id="NF006540">
    <property type="entry name" value="PRK09034.1"/>
    <property type="match status" value="1"/>
</dbReference>
<evidence type="ECO:0000313" key="13">
    <source>
        <dbReference type="Proteomes" id="UP000177372"/>
    </source>
</evidence>
<evidence type="ECO:0000313" key="12">
    <source>
        <dbReference type="EMBL" id="OGG79912.1"/>
    </source>
</evidence>
<organism evidence="12 13">
    <name type="scientific">Candidatus Kaiserbacteria bacterium RIFCSPLOWO2_01_FULL_54_13</name>
    <dbReference type="NCBI Taxonomy" id="1798512"/>
    <lineage>
        <taxon>Bacteria</taxon>
        <taxon>Candidatus Kaiseribacteriota</taxon>
    </lineage>
</organism>
<dbReference type="InterPro" id="IPR002912">
    <property type="entry name" value="ACT_dom"/>
</dbReference>
<keyword evidence="10" id="KW-0028">Amino-acid biosynthesis</keyword>
<feature type="binding site" evidence="8">
    <location>
        <begin position="212"/>
        <end position="213"/>
    </location>
    <ligand>
        <name>ATP</name>
        <dbReference type="ChEBI" id="CHEBI:30616"/>
    </ligand>
</feature>
<comment type="pathway">
    <text evidence="1 10">Amino-acid biosynthesis; L-lysine biosynthesis via DAP pathway; (S)-tetrahydrodipicolinate from L-aspartate: step 1/4.</text>
</comment>
<evidence type="ECO:0000256" key="9">
    <source>
        <dbReference type="RuleBase" id="RU003448"/>
    </source>
</evidence>
<dbReference type="GO" id="GO:0009088">
    <property type="term" value="P:threonine biosynthetic process"/>
    <property type="evidence" value="ECO:0007669"/>
    <property type="project" value="UniProtKB-UniPathway"/>
</dbReference>
<evidence type="ECO:0000256" key="3">
    <source>
        <dbReference type="ARBA" id="ARBA00022679"/>
    </source>
</evidence>
<comment type="pathway">
    <text evidence="10">Amino-acid biosynthesis; L-methionine biosynthesis via de novo pathway; L-homoserine from L-aspartate: step 1/3.</text>
</comment>
<dbReference type="InterPro" id="IPR054352">
    <property type="entry name" value="ACT_Aspartokinase"/>
</dbReference>
<dbReference type="InterPro" id="IPR018042">
    <property type="entry name" value="Aspartate_kinase_CS"/>
</dbReference>
<comment type="similarity">
    <text evidence="2 9">Belongs to the aspartokinase family.</text>
</comment>
<protein>
    <recommendedName>
        <fullName evidence="9">Aspartokinase</fullName>
        <ecNumber evidence="9">2.7.2.4</ecNumber>
    </recommendedName>
</protein>
<keyword evidence="5 9" id="KW-0418">Kinase</keyword>
<feature type="binding site" evidence="8">
    <location>
        <position position="223"/>
    </location>
    <ligand>
        <name>ATP</name>
        <dbReference type="ChEBI" id="CHEBI:30616"/>
    </ligand>
</feature>
<dbReference type="Gene3D" id="3.30.2130.10">
    <property type="entry name" value="VC0802-like"/>
    <property type="match status" value="1"/>
</dbReference>
<dbReference type="Gene3D" id="3.40.1160.10">
    <property type="entry name" value="Acetylglutamate kinase-like"/>
    <property type="match status" value="1"/>
</dbReference>
<evidence type="ECO:0000256" key="5">
    <source>
        <dbReference type="ARBA" id="ARBA00022777"/>
    </source>
</evidence>
<sequence length="442" mass="49033">MSIVAKFGGTSLADAARIQHVVRVIRSDPTRTCVVVSAPGKRYADDTKITDLLEGWVNASENQRESIFEEIRIRFIEIVKVLGLSLDIDELFDNILKKAKRLKWNKKLLFHFMRSRGEWLNAQIVAAACDFEFVDAADFISFTWRGQFDMHRTIRRADKLHLSEKAKNGIVVPGFYGRTPWRTVCSFSRGGSDITGTIVAVLVNADEYENWTDVEGVLQADPRIVSDAKKIDEMTYAELRELTFMGASVFHQDAAAFVWKAGIPTHIRCTMTPGKAGTLVVSSLDGTPGTITGIAGKNGFTVLTLEKYGVDEEIGFLYRLAGVFKELGISIDHAPGTVDTMSVVIDSEQFRQKRKEILKRIQRRCEPDKIRVLEDVTLICTVGLGMKNIPGMAGRLMSAVGRAGVSIELINQGASEINIVIGVQKEDGDRAIRAINDEFFPG</sequence>
<dbReference type="SUPFAM" id="SSF55021">
    <property type="entry name" value="ACT-like"/>
    <property type="match status" value="2"/>
</dbReference>
<dbReference type="AlphaFoldDB" id="A0A1F6F225"/>
<accession>A0A1F6F225</accession>
<dbReference type="SUPFAM" id="SSF53633">
    <property type="entry name" value="Carbamate kinase-like"/>
    <property type="match status" value="1"/>
</dbReference>
<gene>
    <name evidence="12" type="ORF">A3A39_03825</name>
</gene>
<dbReference type="UniPathway" id="UPA00050">
    <property type="reaction ID" value="UER00461"/>
</dbReference>
<dbReference type="Proteomes" id="UP000177372">
    <property type="component" value="Unassembled WGS sequence"/>
</dbReference>
<comment type="pathway">
    <text evidence="10">Amino-acid biosynthesis; L-threonine biosynthesis; L-threonine from L-aspartate: step 1/5.</text>
</comment>
<feature type="domain" description="ACT" evidence="11">
    <location>
        <begin position="381"/>
        <end position="442"/>
    </location>
</feature>
<evidence type="ECO:0000256" key="4">
    <source>
        <dbReference type="ARBA" id="ARBA00022741"/>
    </source>
</evidence>
<evidence type="ECO:0000256" key="2">
    <source>
        <dbReference type="ARBA" id="ARBA00010122"/>
    </source>
</evidence>
<evidence type="ECO:0000259" key="11">
    <source>
        <dbReference type="PROSITE" id="PS51671"/>
    </source>
</evidence>
<comment type="catalytic activity">
    <reaction evidence="7 9">
        <text>L-aspartate + ATP = 4-phospho-L-aspartate + ADP</text>
        <dbReference type="Rhea" id="RHEA:23776"/>
        <dbReference type="ChEBI" id="CHEBI:29991"/>
        <dbReference type="ChEBI" id="CHEBI:30616"/>
        <dbReference type="ChEBI" id="CHEBI:57535"/>
        <dbReference type="ChEBI" id="CHEBI:456216"/>
        <dbReference type="EC" id="2.7.2.4"/>
    </reaction>
</comment>
<evidence type="ECO:0000256" key="8">
    <source>
        <dbReference type="PIRSR" id="PIRSR000726-1"/>
    </source>
</evidence>
<proteinExistence type="inferred from homology"/>
<keyword evidence="6 8" id="KW-0067">ATP-binding</keyword>
<feature type="binding site" evidence="8">
    <location>
        <begin position="6"/>
        <end position="9"/>
    </location>
    <ligand>
        <name>ATP</name>
        <dbReference type="ChEBI" id="CHEBI:30616"/>
    </ligand>
</feature>
<dbReference type="EMBL" id="MFLZ01000016">
    <property type="protein sequence ID" value="OGG79912.1"/>
    <property type="molecule type" value="Genomic_DNA"/>
</dbReference>
<dbReference type="InterPro" id="IPR001048">
    <property type="entry name" value="Asp/Glu/Uridylate_kinase"/>
</dbReference>
<dbReference type="PANTHER" id="PTHR21499">
    <property type="entry name" value="ASPARTATE KINASE"/>
    <property type="match status" value="1"/>
</dbReference>